<evidence type="ECO:0000313" key="2">
    <source>
        <dbReference type="Proteomes" id="UP000077623"/>
    </source>
</evidence>
<dbReference type="Proteomes" id="UP000077623">
    <property type="component" value="Unassembled WGS sequence"/>
</dbReference>
<organism evidence="1 2">
    <name type="scientific">Candidatus Mycoplasma haematobovis</name>
    <dbReference type="NCBI Taxonomy" id="432608"/>
    <lineage>
        <taxon>Bacteria</taxon>
        <taxon>Bacillati</taxon>
        <taxon>Mycoplasmatota</taxon>
        <taxon>Mollicutes</taxon>
        <taxon>Mycoplasmataceae</taxon>
        <taxon>Mycoplasma</taxon>
    </lineage>
</organism>
<proteinExistence type="predicted"/>
<dbReference type="RefSeq" id="WP_187149923.1">
    <property type="nucleotide sequence ID" value="NZ_LWUJ01000010.1"/>
</dbReference>
<comment type="caution">
    <text evidence="1">The sequence shown here is derived from an EMBL/GenBank/DDBJ whole genome shotgun (WGS) entry which is preliminary data.</text>
</comment>
<protein>
    <submittedName>
        <fullName evidence="1">Uncharacterized protein</fullName>
    </submittedName>
</protein>
<dbReference type="AlphaFoldDB" id="A0A1A9QDY4"/>
<gene>
    <name evidence="1" type="ORF">A6V39_01285</name>
</gene>
<sequence length="219" mass="24483">MTPLLKIGTGVLTIGTIAGAGYAGSTYFMNKEETAQKPQESKPTIRQLIEKDFDYILLNTEATGIDDSAHWKTNWENYKRDNNDVLQLEGWTTKRADADLTPALKARCKTLSTNNDDNILSNVTKYCGRAVTIADEAQKEKLTIISTGDATADSTTWQSKISKKQQLKTYLDKLSITDDNLNAATLKQKCSDLKGKKKQEDDYSNFYEAYKNLCTKLEG</sequence>
<dbReference type="EMBL" id="LWUJ01000010">
    <property type="protein sequence ID" value="OAL10687.1"/>
    <property type="molecule type" value="Genomic_DNA"/>
</dbReference>
<reference evidence="2" key="1">
    <citation type="submission" date="2016-04" db="EMBL/GenBank/DDBJ databases">
        <authorList>
            <person name="Quiroz-Castaneda R.E."/>
            <person name="Martinez-Ocampo F."/>
        </authorList>
    </citation>
    <scope>NUCLEOTIDE SEQUENCE [LARGE SCALE GENOMIC DNA]</scope>
    <source>
        <strain evidence="2">INIFAP01</strain>
    </source>
</reference>
<name>A0A1A9QDY4_9MOLU</name>
<accession>A0A1A9QDY4</accession>
<keyword evidence="2" id="KW-1185">Reference proteome</keyword>
<evidence type="ECO:0000313" key="1">
    <source>
        <dbReference type="EMBL" id="OAL10687.1"/>
    </source>
</evidence>
<dbReference type="STRING" id="432608.A6V39_01285"/>